<feature type="non-terminal residue" evidence="1">
    <location>
        <position position="1"/>
    </location>
</feature>
<sequence length="127" mass="14244">PKPQLDERHKVHLLVFYDNWPQARVLDAMESLTQKFSDLTVKKSAVHNFLKDECNLSFKKLTRLPVARNNSDKIQTHESAFDINMRPPSGWSVKGTPAITTTPTTKAVSHTVLGAISTKFVVAIELC</sequence>
<keyword evidence="2" id="KW-1185">Reference proteome</keyword>
<evidence type="ECO:0000313" key="2">
    <source>
        <dbReference type="Proteomes" id="UP000603453"/>
    </source>
</evidence>
<dbReference type="OrthoDB" id="2289193at2759"/>
<name>A0A8H7R5P4_9FUNG</name>
<dbReference type="AlphaFoldDB" id="A0A8H7R5P4"/>
<dbReference type="Proteomes" id="UP000603453">
    <property type="component" value="Unassembled WGS sequence"/>
</dbReference>
<dbReference type="EMBL" id="JAEPRD010000050">
    <property type="protein sequence ID" value="KAG2203596.1"/>
    <property type="molecule type" value="Genomic_DNA"/>
</dbReference>
<reference evidence="1" key="1">
    <citation type="submission" date="2020-12" db="EMBL/GenBank/DDBJ databases">
        <title>Metabolic potential, ecology and presence of endohyphal bacteria is reflected in genomic diversity of Mucoromycotina.</title>
        <authorList>
            <person name="Muszewska A."/>
            <person name="Okrasinska A."/>
            <person name="Steczkiewicz K."/>
            <person name="Drgas O."/>
            <person name="Orlowska M."/>
            <person name="Perlinska-Lenart U."/>
            <person name="Aleksandrzak-Piekarczyk T."/>
            <person name="Szatraj K."/>
            <person name="Zielenkiewicz U."/>
            <person name="Pilsyk S."/>
            <person name="Malc E."/>
            <person name="Mieczkowski P."/>
            <person name="Kruszewska J.S."/>
            <person name="Biernat P."/>
            <person name="Pawlowska J."/>
        </authorList>
    </citation>
    <scope>NUCLEOTIDE SEQUENCE</scope>
    <source>
        <strain evidence="1">WA0000017839</strain>
    </source>
</reference>
<proteinExistence type="predicted"/>
<evidence type="ECO:0000313" key="1">
    <source>
        <dbReference type="EMBL" id="KAG2203596.1"/>
    </source>
</evidence>
<comment type="caution">
    <text evidence="1">The sequence shown here is derived from an EMBL/GenBank/DDBJ whole genome shotgun (WGS) entry which is preliminary data.</text>
</comment>
<protein>
    <submittedName>
        <fullName evidence="1">Uncharacterized protein</fullName>
    </submittedName>
</protein>
<gene>
    <name evidence="1" type="ORF">INT47_011690</name>
</gene>
<organism evidence="1 2">
    <name type="scientific">Mucor saturninus</name>
    <dbReference type="NCBI Taxonomy" id="64648"/>
    <lineage>
        <taxon>Eukaryota</taxon>
        <taxon>Fungi</taxon>
        <taxon>Fungi incertae sedis</taxon>
        <taxon>Mucoromycota</taxon>
        <taxon>Mucoromycotina</taxon>
        <taxon>Mucoromycetes</taxon>
        <taxon>Mucorales</taxon>
        <taxon>Mucorineae</taxon>
        <taxon>Mucoraceae</taxon>
        <taxon>Mucor</taxon>
    </lineage>
</organism>
<accession>A0A8H7R5P4</accession>